<comment type="function">
    <text evidence="1 10">Condenses 4-methyl-5-(beta-hydroxyethyl)thiazole monophosphate (THZ-P) and 2-methyl-4-amino-5-hydroxymethyl pyrimidine pyrophosphate (HMP-PP) to form thiamine monophosphate (TMP).</text>
</comment>
<evidence type="ECO:0000256" key="9">
    <source>
        <dbReference type="ARBA" id="ARBA00047883"/>
    </source>
</evidence>
<protein>
    <recommendedName>
        <fullName evidence="10">Thiamine-phosphate synthase</fullName>
        <shortName evidence="10">TP synthase</shortName>
        <shortName evidence="10">TPS</shortName>
        <ecNumber evidence="10">2.5.1.3</ecNumber>
    </recommendedName>
    <alternativeName>
        <fullName evidence="10">Thiamine-phosphate pyrophosphorylase</fullName>
        <shortName evidence="10">TMP pyrophosphorylase</shortName>
        <shortName evidence="10">TMP-PPase</shortName>
    </alternativeName>
</protein>
<dbReference type="SUPFAM" id="SSF51391">
    <property type="entry name" value="Thiamin phosphate synthase"/>
    <property type="match status" value="1"/>
</dbReference>
<feature type="binding site" evidence="10">
    <location>
        <position position="121"/>
    </location>
    <ligand>
        <name>Mg(2+)</name>
        <dbReference type="ChEBI" id="CHEBI:18420"/>
    </ligand>
</feature>
<feature type="binding site" evidence="10">
    <location>
        <begin position="228"/>
        <end position="229"/>
    </location>
    <ligand>
        <name>2-[(2R,5Z)-2-carboxy-4-methylthiazol-5(2H)-ylidene]ethyl phosphate</name>
        <dbReference type="ChEBI" id="CHEBI:62899"/>
    </ligand>
</feature>
<dbReference type="InterPro" id="IPR022998">
    <property type="entry name" value="ThiamineP_synth_TenI"/>
</dbReference>
<sequence length="251" mass="25261">MPTPVLPARLAPYDWSLYLVTDTAQCAAAGRTVPQTAAEAVAGGVGIVQIRDKHASDAEVAALTRETIAAIEATGRSISPDATPAASSARPVAVFVDDRLEVVKSLRAEGLDVHVHVGQTDEPVEDVRAVLGPDPLVGLSAGSPAEFSVAGSLRDETTGAALVDLVGIGPVHDTTTKQGAPAGIGPERTAALASIAAEMGLPAVAIGGITADRAPALRDAPLLGICVVSAICTAEDPRAAANAIRSSYLAA</sequence>
<dbReference type="EC" id="2.5.1.3" evidence="10"/>
<accession>A0A1X6X6K1</accession>
<evidence type="ECO:0000256" key="10">
    <source>
        <dbReference type="HAMAP-Rule" id="MF_00097"/>
    </source>
</evidence>
<evidence type="ECO:0000256" key="8">
    <source>
        <dbReference type="ARBA" id="ARBA00047851"/>
    </source>
</evidence>
<dbReference type="RefSeq" id="WP_087005305.1">
    <property type="nucleotide sequence ID" value="NZ_FWFF01000005.1"/>
</dbReference>
<comment type="catalytic activity">
    <reaction evidence="9 10">
        <text>2-[(2R,5Z)-2-carboxy-4-methylthiazol-5(2H)-ylidene]ethyl phosphate + 4-amino-2-methyl-5-(diphosphooxymethyl)pyrimidine + 2 H(+) = thiamine phosphate + CO2 + diphosphate</text>
        <dbReference type="Rhea" id="RHEA:47844"/>
        <dbReference type="ChEBI" id="CHEBI:15378"/>
        <dbReference type="ChEBI" id="CHEBI:16526"/>
        <dbReference type="ChEBI" id="CHEBI:33019"/>
        <dbReference type="ChEBI" id="CHEBI:37575"/>
        <dbReference type="ChEBI" id="CHEBI:57841"/>
        <dbReference type="ChEBI" id="CHEBI:62899"/>
        <dbReference type="EC" id="2.5.1.3"/>
    </reaction>
</comment>
<evidence type="ECO:0000256" key="4">
    <source>
        <dbReference type="ARBA" id="ARBA00022723"/>
    </source>
</evidence>
<dbReference type="InterPro" id="IPR036206">
    <property type="entry name" value="ThiamineP_synth_sf"/>
</dbReference>
<evidence type="ECO:0000256" key="3">
    <source>
        <dbReference type="ARBA" id="ARBA00022679"/>
    </source>
</evidence>
<dbReference type="AlphaFoldDB" id="A0A1X6X6K1"/>
<evidence type="ECO:0000256" key="7">
    <source>
        <dbReference type="ARBA" id="ARBA00047334"/>
    </source>
</evidence>
<comment type="similarity">
    <text evidence="10">Belongs to the thiamine-phosphate synthase family.</text>
</comment>
<dbReference type="GO" id="GO:0004789">
    <property type="term" value="F:thiamine-phosphate diphosphorylase activity"/>
    <property type="evidence" value="ECO:0007669"/>
    <property type="project" value="UniProtKB-UniRule"/>
</dbReference>
<dbReference type="EMBL" id="FWFF01000005">
    <property type="protein sequence ID" value="SLM94769.1"/>
    <property type="molecule type" value="Genomic_DNA"/>
</dbReference>
<feature type="binding site" evidence="10">
    <location>
        <position position="97"/>
    </location>
    <ligand>
        <name>4-amino-2-methyl-5-(diphosphooxymethyl)pyrimidine</name>
        <dbReference type="ChEBI" id="CHEBI:57841"/>
    </ligand>
</feature>
<dbReference type="UniPathway" id="UPA00060">
    <property type="reaction ID" value="UER00141"/>
</dbReference>
<dbReference type="PANTHER" id="PTHR20857:SF15">
    <property type="entry name" value="THIAMINE-PHOSPHATE SYNTHASE"/>
    <property type="match status" value="1"/>
</dbReference>
<feature type="binding site" evidence="10">
    <location>
        <begin position="174"/>
        <end position="176"/>
    </location>
    <ligand>
        <name>2-[(2R,5Z)-2-carboxy-4-methylthiazol-5(2H)-ylidene]ethyl phosphate</name>
        <dbReference type="ChEBI" id="CHEBI:62899"/>
    </ligand>
</feature>
<keyword evidence="4 10" id="KW-0479">Metal-binding</keyword>
<dbReference type="Pfam" id="PF02581">
    <property type="entry name" value="TMP-TENI"/>
    <property type="match status" value="2"/>
</dbReference>
<keyword evidence="5 10" id="KW-0460">Magnesium</keyword>
<dbReference type="InterPro" id="IPR034291">
    <property type="entry name" value="TMP_synthase"/>
</dbReference>
<evidence type="ECO:0000256" key="6">
    <source>
        <dbReference type="ARBA" id="ARBA00022977"/>
    </source>
</evidence>
<evidence type="ECO:0000256" key="2">
    <source>
        <dbReference type="ARBA" id="ARBA00005165"/>
    </source>
</evidence>
<dbReference type="HAMAP" id="MF_00097">
    <property type="entry name" value="TMP_synthase"/>
    <property type="match status" value="1"/>
</dbReference>
<dbReference type="GO" id="GO:0009229">
    <property type="term" value="P:thiamine diphosphate biosynthetic process"/>
    <property type="evidence" value="ECO:0007669"/>
    <property type="project" value="UniProtKB-UniRule"/>
</dbReference>
<feature type="domain" description="Thiamine phosphate synthase/TenI" evidence="11">
    <location>
        <begin position="89"/>
        <end position="231"/>
    </location>
</feature>
<comment type="catalytic activity">
    <reaction evidence="8 10">
        <text>2-(2-carboxy-4-methylthiazol-5-yl)ethyl phosphate + 4-amino-2-methyl-5-(diphosphooxymethyl)pyrimidine + 2 H(+) = thiamine phosphate + CO2 + diphosphate</text>
        <dbReference type="Rhea" id="RHEA:47848"/>
        <dbReference type="ChEBI" id="CHEBI:15378"/>
        <dbReference type="ChEBI" id="CHEBI:16526"/>
        <dbReference type="ChEBI" id="CHEBI:33019"/>
        <dbReference type="ChEBI" id="CHEBI:37575"/>
        <dbReference type="ChEBI" id="CHEBI:57841"/>
        <dbReference type="ChEBI" id="CHEBI:62890"/>
        <dbReference type="EC" id="2.5.1.3"/>
    </reaction>
</comment>
<comment type="catalytic activity">
    <reaction evidence="7 10">
        <text>4-methyl-5-(2-phosphooxyethyl)-thiazole + 4-amino-2-methyl-5-(diphosphooxymethyl)pyrimidine + H(+) = thiamine phosphate + diphosphate</text>
        <dbReference type="Rhea" id="RHEA:22328"/>
        <dbReference type="ChEBI" id="CHEBI:15378"/>
        <dbReference type="ChEBI" id="CHEBI:33019"/>
        <dbReference type="ChEBI" id="CHEBI:37575"/>
        <dbReference type="ChEBI" id="CHEBI:57841"/>
        <dbReference type="ChEBI" id="CHEBI:58296"/>
        <dbReference type="EC" id="2.5.1.3"/>
    </reaction>
</comment>
<dbReference type="GO" id="GO:0000287">
    <property type="term" value="F:magnesium ion binding"/>
    <property type="evidence" value="ECO:0007669"/>
    <property type="project" value="UniProtKB-UniRule"/>
</dbReference>
<comment type="pathway">
    <text evidence="2 10">Cofactor biosynthesis; thiamine diphosphate biosynthesis; thiamine phosphate from 4-amino-2-methyl-5-diphosphomethylpyrimidine and 4-methyl-5-(2-phosphoethyl)-thiazole: step 1/1.</text>
</comment>
<dbReference type="PANTHER" id="PTHR20857">
    <property type="entry name" value="THIAMINE-PHOSPHATE PYROPHOSPHORYLASE"/>
    <property type="match status" value="1"/>
</dbReference>
<keyword evidence="6 10" id="KW-0784">Thiamine biosynthesis</keyword>
<keyword evidence="3 10" id="KW-0808">Transferase</keyword>
<dbReference type="CDD" id="cd00564">
    <property type="entry name" value="TMP_TenI"/>
    <property type="match status" value="1"/>
</dbReference>
<name>A0A1X6X6K1_9MICO</name>
<dbReference type="Proteomes" id="UP000196581">
    <property type="component" value="Unassembled WGS sequence"/>
</dbReference>
<feature type="binding site" evidence="10">
    <location>
        <begin position="49"/>
        <end position="53"/>
    </location>
    <ligand>
        <name>4-amino-2-methyl-5-(diphosphooxymethyl)pyrimidine</name>
        <dbReference type="ChEBI" id="CHEBI:57841"/>
    </ligand>
</feature>
<organism evidence="12 13">
    <name type="scientific">Brevibacterium yomogidense</name>
    <dbReference type="NCBI Taxonomy" id="946573"/>
    <lineage>
        <taxon>Bacteria</taxon>
        <taxon>Bacillati</taxon>
        <taxon>Actinomycetota</taxon>
        <taxon>Actinomycetes</taxon>
        <taxon>Micrococcales</taxon>
        <taxon>Brevibacteriaceae</taxon>
        <taxon>Brevibacterium</taxon>
    </lineage>
</organism>
<dbReference type="InterPro" id="IPR013785">
    <property type="entry name" value="Aldolase_TIM"/>
</dbReference>
<comment type="cofactor">
    <cofactor evidence="10">
        <name>Mg(2+)</name>
        <dbReference type="ChEBI" id="CHEBI:18420"/>
    </cofactor>
    <text evidence="10">Binds 1 Mg(2+) ion per subunit.</text>
</comment>
<dbReference type="GO" id="GO:0005737">
    <property type="term" value="C:cytoplasm"/>
    <property type="evidence" value="ECO:0007669"/>
    <property type="project" value="TreeGrafter"/>
</dbReference>
<proteinExistence type="inferred from homology"/>
<feature type="domain" description="Thiamine phosphate synthase/TenI" evidence="11">
    <location>
        <begin position="17"/>
        <end position="74"/>
    </location>
</feature>
<dbReference type="Gene3D" id="3.20.20.70">
    <property type="entry name" value="Aldolase class I"/>
    <property type="match status" value="1"/>
</dbReference>
<evidence type="ECO:0000313" key="13">
    <source>
        <dbReference type="Proteomes" id="UP000196581"/>
    </source>
</evidence>
<evidence type="ECO:0000256" key="1">
    <source>
        <dbReference type="ARBA" id="ARBA00003814"/>
    </source>
</evidence>
<feature type="binding site" evidence="10">
    <location>
        <position position="177"/>
    </location>
    <ligand>
        <name>4-amino-2-methyl-5-(diphosphooxymethyl)pyrimidine</name>
        <dbReference type="ChEBI" id="CHEBI:57841"/>
    </ligand>
</feature>
<keyword evidence="13" id="KW-1185">Reference proteome</keyword>
<feature type="binding site" evidence="10">
    <location>
        <position position="98"/>
    </location>
    <ligand>
        <name>Mg(2+)</name>
        <dbReference type="ChEBI" id="CHEBI:18420"/>
    </ligand>
</feature>
<gene>
    <name evidence="10" type="primary">thiE</name>
    <name evidence="12" type="ORF">FM105_04365</name>
</gene>
<reference evidence="13" key="1">
    <citation type="submission" date="2017-02" db="EMBL/GenBank/DDBJ databases">
        <authorList>
            <person name="Dridi B."/>
        </authorList>
    </citation>
    <scope>NUCLEOTIDE SEQUENCE [LARGE SCALE GENOMIC DNA]</scope>
    <source>
        <strain evidence="13">B Co 03.10</strain>
    </source>
</reference>
<dbReference type="GO" id="GO:0009228">
    <property type="term" value="P:thiamine biosynthetic process"/>
    <property type="evidence" value="ECO:0007669"/>
    <property type="project" value="UniProtKB-KW"/>
</dbReference>
<feature type="binding site" evidence="10">
    <location>
        <position position="140"/>
    </location>
    <ligand>
        <name>4-amino-2-methyl-5-(diphosphooxymethyl)pyrimidine</name>
        <dbReference type="ChEBI" id="CHEBI:57841"/>
    </ligand>
</feature>
<evidence type="ECO:0000313" key="12">
    <source>
        <dbReference type="EMBL" id="SLM94769.1"/>
    </source>
</evidence>
<evidence type="ECO:0000259" key="11">
    <source>
        <dbReference type="Pfam" id="PF02581"/>
    </source>
</evidence>
<feature type="binding site" evidence="10">
    <location>
        <position position="208"/>
    </location>
    <ligand>
        <name>2-[(2R,5Z)-2-carboxy-4-methylthiazol-5(2H)-ylidene]ethyl phosphate</name>
        <dbReference type="ChEBI" id="CHEBI:62899"/>
    </ligand>
</feature>
<evidence type="ECO:0000256" key="5">
    <source>
        <dbReference type="ARBA" id="ARBA00022842"/>
    </source>
</evidence>